<keyword evidence="7 8" id="KW-0862">Zinc</keyword>
<evidence type="ECO:0000256" key="7">
    <source>
        <dbReference type="ARBA" id="ARBA00022833"/>
    </source>
</evidence>
<feature type="binding site" evidence="8">
    <location>
        <position position="67"/>
    </location>
    <ligand>
        <name>Zn(2+)</name>
        <dbReference type="ChEBI" id="CHEBI:29105"/>
        <label>2</label>
        <note>catalytic</note>
    </ligand>
</feature>
<dbReference type="SUPFAM" id="SSF56281">
    <property type="entry name" value="Metallo-hydrolase/oxidoreductase"/>
    <property type="match status" value="1"/>
</dbReference>
<comment type="subunit">
    <text evidence="1 8">Homodimer.</text>
</comment>
<dbReference type="NCBIfam" id="NF000801">
    <property type="entry name" value="PRK00055.1-3"/>
    <property type="match status" value="1"/>
</dbReference>
<evidence type="ECO:0000256" key="6">
    <source>
        <dbReference type="ARBA" id="ARBA00022801"/>
    </source>
</evidence>
<keyword evidence="4 8" id="KW-0479">Metal-binding</keyword>
<comment type="function">
    <text evidence="8">Zinc phosphodiesterase, which displays some tRNA 3'-processing endonuclease activity. Probably involved in tRNA maturation, by removing a 3'-trailer from precursor tRNA.</text>
</comment>
<comment type="similarity">
    <text evidence="8">Belongs to the RNase Z family.</text>
</comment>
<dbReference type="EMBL" id="JBHUMX010000045">
    <property type="protein sequence ID" value="MFD2630762.1"/>
    <property type="molecule type" value="Genomic_DNA"/>
</dbReference>
<dbReference type="PANTHER" id="PTHR46018:SF2">
    <property type="entry name" value="ZINC PHOSPHODIESTERASE ELAC PROTEIN 1"/>
    <property type="match status" value="1"/>
</dbReference>
<dbReference type="RefSeq" id="WP_379564316.1">
    <property type="nucleotide sequence ID" value="NZ_JBHUMX010000045.1"/>
</dbReference>
<evidence type="ECO:0000256" key="3">
    <source>
        <dbReference type="ARBA" id="ARBA00022722"/>
    </source>
</evidence>
<dbReference type="NCBIfam" id="TIGR02651">
    <property type="entry name" value="RNase_Z"/>
    <property type="match status" value="1"/>
</dbReference>
<keyword evidence="2 8" id="KW-0819">tRNA processing</keyword>
<reference evidence="10" key="1">
    <citation type="journal article" date="2019" name="Int. J. Syst. Evol. Microbiol.">
        <title>The Global Catalogue of Microorganisms (GCM) 10K type strain sequencing project: providing services to taxonomists for standard genome sequencing and annotation.</title>
        <authorList>
            <consortium name="The Broad Institute Genomics Platform"/>
            <consortium name="The Broad Institute Genome Sequencing Center for Infectious Disease"/>
            <person name="Wu L."/>
            <person name="Ma J."/>
        </authorList>
    </citation>
    <scope>NUCLEOTIDE SEQUENCE [LARGE SCALE GENOMIC DNA]</scope>
    <source>
        <strain evidence="10">TISTR 1858</strain>
    </source>
</reference>
<name>A0ABW5Q519_9BACI</name>
<feature type="binding site" evidence="8">
    <location>
        <position position="68"/>
    </location>
    <ligand>
        <name>Zn(2+)</name>
        <dbReference type="ChEBI" id="CHEBI:29105"/>
        <label>2</label>
        <note>catalytic</note>
    </ligand>
</feature>
<dbReference type="InterPro" id="IPR036866">
    <property type="entry name" value="RibonucZ/Hydroxyglut_hydro"/>
</dbReference>
<comment type="caution">
    <text evidence="9">The sequence shown here is derived from an EMBL/GenBank/DDBJ whole genome shotgun (WGS) entry which is preliminary data.</text>
</comment>
<protein>
    <recommendedName>
        <fullName evidence="8">Ribonuclease Z</fullName>
        <shortName evidence="8">RNase Z</shortName>
        <ecNumber evidence="8">3.1.26.11</ecNumber>
    </recommendedName>
    <alternativeName>
        <fullName evidence="8">tRNA 3 endonuclease</fullName>
    </alternativeName>
    <alternativeName>
        <fullName evidence="8">tRNase Z</fullName>
    </alternativeName>
</protein>
<dbReference type="Pfam" id="PF23023">
    <property type="entry name" value="Anti-Pycsar_Apyc1"/>
    <property type="match status" value="1"/>
</dbReference>
<feature type="binding site" evidence="8">
    <location>
        <position position="140"/>
    </location>
    <ligand>
        <name>Zn(2+)</name>
        <dbReference type="ChEBI" id="CHEBI:29105"/>
        <label>1</label>
        <note>catalytic</note>
    </ligand>
</feature>
<evidence type="ECO:0000256" key="4">
    <source>
        <dbReference type="ARBA" id="ARBA00022723"/>
    </source>
</evidence>
<keyword evidence="6 8" id="KW-0378">Hydrolase</keyword>
<evidence type="ECO:0000256" key="1">
    <source>
        <dbReference type="ARBA" id="ARBA00011738"/>
    </source>
</evidence>
<dbReference type="InterPro" id="IPR013471">
    <property type="entry name" value="RNase_Z/BN"/>
</dbReference>
<dbReference type="EC" id="3.1.26.11" evidence="8"/>
<gene>
    <name evidence="8 9" type="primary">rnz</name>
    <name evidence="9" type="ORF">ACFSUN_18490</name>
</gene>
<accession>A0ABW5Q519</accession>
<keyword evidence="10" id="KW-1185">Reference proteome</keyword>
<feature type="binding site" evidence="8">
    <location>
        <position position="211"/>
    </location>
    <ligand>
        <name>Zn(2+)</name>
        <dbReference type="ChEBI" id="CHEBI:29105"/>
        <label>1</label>
        <note>catalytic</note>
    </ligand>
</feature>
<dbReference type="Proteomes" id="UP001597451">
    <property type="component" value="Unassembled WGS sequence"/>
</dbReference>
<dbReference type="GO" id="GO:0042781">
    <property type="term" value="F:3'-tRNA processing endoribonuclease activity"/>
    <property type="evidence" value="ECO:0007669"/>
    <property type="project" value="UniProtKB-EC"/>
</dbReference>
<comment type="cofactor">
    <cofactor evidence="8">
        <name>Zn(2+)</name>
        <dbReference type="ChEBI" id="CHEBI:29105"/>
    </cofactor>
    <text evidence="8">Binds 2 Zn(2+) ions.</text>
</comment>
<keyword evidence="5 8" id="KW-0255">Endonuclease</keyword>
<sequence length="308" mass="34643">MELVFLGTGAGVPSKERNVTAIALTLLQEQNSVWLFDCGEATQHQILNTSIKPRKINKIFITHLHGDHLFGLPGLLSSRSFQGGEDEVNLYGPKGLKDFVNTTLQVSGTRLRYRVVIHEIDEGNIYEDDQFTVIAKKLDHGVTSYGYRIIEKDRPGELLVDRLNQFGIPPGPIYKQIKENPIVETSDGKQLFRENFLGPSKPGRVLAILGDTRALATNHEFIQNADVLVHEATFDREKEQMAWDYFHSTTTQAAQAAIQANVKQLVITHISSRYQGEENEKLLKEAKQVFSNTVLANDFFKLDIQAHS</sequence>
<feature type="binding site" evidence="8">
    <location>
        <position position="63"/>
    </location>
    <ligand>
        <name>Zn(2+)</name>
        <dbReference type="ChEBI" id="CHEBI:29105"/>
        <label>1</label>
        <note>catalytic</note>
    </ligand>
</feature>
<keyword evidence="3 8" id="KW-0540">Nuclease</keyword>
<proteinExistence type="inferred from homology"/>
<feature type="active site" description="Proton acceptor" evidence="8">
    <location>
        <position position="67"/>
    </location>
</feature>
<dbReference type="PANTHER" id="PTHR46018">
    <property type="entry name" value="ZINC PHOSPHODIESTERASE ELAC PROTEIN 1"/>
    <property type="match status" value="1"/>
</dbReference>
<dbReference type="Gene3D" id="3.60.15.10">
    <property type="entry name" value="Ribonuclease Z/Hydroxyacylglutathione hydrolase-like"/>
    <property type="match status" value="1"/>
</dbReference>
<dbReference type="HAMAP" id="MF_01818">
    <property type="entry name" value="RNase_Z_BN"/>
    <property type="match status" value="1"/>
</dbReference>
<organism evidence="9 10">
    <name type="scientific">Oceanobacillus kapialis</name>
    <dbReference type="NCBI Taxonomy" id="481353"/>
    <lineage>
        <taxon>Bacteria</taxon>
        <taxon>Bacillati</taxon>
        <taxon>Bacillota</taxon>
        <taxon>Bacilli</taxon>
        <taxon>Bacillales</taxon>
        <taxon>Bacillaceae</taxon>
        <taxon>Oceanobacillus</taxon>
    </lineage>
</organism>
<evidence type="ECO:0000256" key="5">
    <source>
        <dbReference type="ARBA" id="ARBA00022759"/>
    </source>
</evidence>
<feature type="binding site" evidence="8">
    <location>
        <position position="269"/>
    </location>
    <ligand>
        <name>Zn(2+)</name>
        <dbReference type="ChEBI" id="CHEBI:29105"/>
        <label>2</label>
        <note>catalytic</note>
    </ligand>
</feature>
<evidence type="ECO:0000256" key="8">
    <source>
        <dbReference type="HAMAP-Rule" id="MF_01818"/>
    </source>
</evidence>
<evidence type="ECO:0000313" key="9">
    <source>
        <dbReference type="EMBL" id="MFD2630762.1"/>
    </source>
</evidence>
<dbReference type="CDD" id="cd07717">
    <property type="entry name" value="RNaseZ_ZiPD-like_MBL-fold"/>
    <property type="match status" value="1"/>
</dbReference>
<feature type="binding site" evidence="8">
    <location>
        <position position="211"/>
    </location>
    <ligand>
        <name>Zn(2+)</name>
        <dbReference type="ChEBI" id="CHEBI:29105"/>
        <label>2</label>
        <note>catalytic</note>
    </ligand>
</feature>
<evidence type="ECO:0000313" key="10">
    <source>
        <dbReference type="Proteomes" id="UP001597451"/>
    </source>
</evidence>
<comment type="catalytic activity">
    <reaction evidence="8">
        <text>Endonucleolytic cleavage of RNA, removing extra 3' nucleotides from tRNA precursor, generating 3' termini of tRNAs. A 3'-hydroxy group is left at the tRNA terminus and a 5'-phosphoryl group is left at the trailer molecule.</text>
        <dbReference type="EC" id="3.1.26.11"/>
    </reaction>
</comment>
<evidence type="ECO:0000256" key="2">
    <source>
        <dbReference type="ARBA" id="ARBA00022694"/>
    </source>
</evidence>
<feature type="binding site" evidence="8">
    <location>
        <position position="65"/>
    </location>
    <ligand>
        <name>Zn(2+)</name>
        <dbReference type="ChEBI" id="CHEBI:29105"/>
        <label>1</label>
        <note>catalytic</note>
    </ligand>
</feature>